<dbReference type="InterPro" id="IPR029071">
    <property type="entry name" value="Ubiquitin-like_domsf"/>
</dbReference>
<feature type="region of interest" description="Disordered" evidence="1">
    <location>
        <begin position="1"/>
        <end position="21"/>
    </location>
</feature>
<dbReference type="Pfam" id="PF00240">
    <property type="entry name" value="ubiquitin"/>
    <property type="match status" value="1"/>
</dbReference>
<dbReference type="VEuPathDB" id="FungiDB:AeMF1_000342"/>
<feature type="domain" description="Ubiquitin-like" evidence="2">
    <location>
        <begin position="30"/>
        <end position="88"/>
    </location>
</feature>
<keyword evidence="4" id="KW-1185">Reference proteome</keyword>
<reference evidence="3 4" key="1">
    <citation type="submission" date="2019-07" db="EMBL/GenBank/DDBJ databases">
        <title>Genomics analysis of Aphanomyces spp. identifies a new class of oomycete effector associated with host adaptation.</title>
        <authorList>
            <person name="Gaulin E."/>
        </authorList>
    </citation>
    <scope>NUCLEOTIDE SEQUENCE [LARGE SCALE GENOMIC DNA]</scope>
    <source>
        <strain evidence="3 4">ATCC 201684</strain>
    </source>
</reference>
<dbReference type="PROSITE" id="PS50053">
    <property type="entry name" value="UBIQUITIN_2"/>
    <property type="match status" value="1"/>
</dbReference>
<dbReference type="InterPro" id="IPR000626">
    <property type="entry name" value="Ubiquitin-like_dom"/>
</dbReference>
<dbReference type="AlphaFoldDB" id="A0A6G0WCV2"/>
<evidence type="ECO:0000259" key="2">
    <source>
        <dbReference type="PROSITE" id="PS50053"/>
    </source>
</evidence>
<organism evidence="3 4">
    <name type="scientific">Aphanomyces euteiches</name>
    <dbReference type="NCBI Taxonomy" id="100861"/>
    <lineage>
        <taxon>Eukaryota</taxon>
        <taxon>Sar</taxon>
        <taxon>Stramenopiles</taxon>
        <taxon>Oomycota</taxon>
        <taxon>Saprolegniomycetes</taxon>
        <taxon>Saprolegniales</taxon>
        <taxon>Verrucalvaceae</taxon>
        <taxon>Aphanomyces</taxon>
    </lineage>
</organism>
<protein>
    <recommendedName>
        <fullName evidence="2">Ubiquitin-like domain-containing protein</fullName>
    </recommendedName>
</protein>
<dbReference type="EMBL" id="VJMJ01000270">
    <property type="protein sequence ID" value="KAF0724473.1"/>
    <property type="molecule type" value="Genomic_DNA"/>
</dbReference>
<dbReference type="OrthoDB" id="409180at2759"/>
<proteinExistence type="predicted"/>
<dbReference type="Proteomes" id="UP000481153">
    <property type="component" value="Unassembled WGS sequence"/>
</dbReference>
<dbReference type="PANTHER" id="PTHR41749">
    <property type="entry name" value="UBIQUITIN-LIKE DOMAIN-CONTAINING PROTEIN"/>
    <property type="match status" value="1"/>
</dbReference>
<evidence type="ECO:0000313" key="4">
    <source>
        <dbReference type="Proteomes" id="UP000481153"/>
    </source>
</evidence>
<name>A0A6G0WCV2_9STRA</name>
<evidence type="ECO:0000256" key="1">
    <source>
        <dbReference type="SAM" id="MobiDB-lite"/>
    </source>
</evidence>
<comment type="caution">
    <text evidence="3">The sequence shown here is derived from an EMBL/GenBank/DDBJ whole genome shotgun (WGS) entry which is preliminary data.</text>
</comment>
<accession>A0A6G0WCV2</accession>
<sequence>MQKLHLPHNPKELEDESKVEDARRLQEEEITITFELPDESEAKQTFKKGQTVAVLKGFLSTEFDLPLSSFKLLHDDTTLLDPYTLTDYPHIECHDSVRILVKKTPRK</sequence>
<dbReference type="SUPFAM" id="SSF54236">
    <property type="entry name" value="Ubiquitin-like"/>
    <property type="match status" value="1"/>
</dbReference>
<dbReference type="PANTHER" id="PTHR41749:SF1">
    <property type="entry name" value="UBIQUITIN-LIKE DOMAIN-CONTAINING PROTEIN"/>
    <property type="match status" value="1"/>
</dbReference>
<evidence type="ECO:0000313" key="3">
    <source>
        <dbReference type="EMBL" id="KAF0724473.1"/>
    </source>
</evidence>
<gene>
    <name evidence="3" type="ORF">Ae201684_016880</name>
</gene>
<dbReference type="Gene3D" id="3.10.20.90">
    <property type="entry name" value="Phosphatidylinositol 3-kinase Catalytic Subunit, Chain A, domain 1"/>
    <property type="match status" value="1"/>
</dbReference>